<dbReference type="EMBL" id="JRNS01000380">
    <property type="protein sequence ID" value="KGF47130.1"/>
    <property type="molecule type" value="Genomic_DNA"/>
</dbReference>
<dbReference type="FunFam" id="2.170.150.20:FF:000003">
    <property type="entry name" value="Peptide methionine sulfoxide reductase MsrB"/>
    <property type="match status" value="1"/>
</dbReference>
<dbReference type="GO" id="GO:0008113">
    <property type="term" value="F:peptide-methionine (S)-S-oxide reductase activity"/>
    <property type="evidence" value="ECO:0007669"/>
    <property type="project" value="UniProtKB-UniRule"/>
</dbReference>
<evidence type="ECO:0000313" key="13">
    <source>
        <dbReference type="EMBL" id="KGF47130.1"/>
    </source>
</evidence>
<evidence type="ECO:0000256" key="7">
    <source>
        <dbReference type="ARBA" id="ARBA00048488"/>
    </source>
</evidence>
<comment type="function">
    <text evidence="5 10">Has an important function as a repair enzyme for proteins that have been inactivated by oxidation. Catalyzes the reversible oxidation-reduction of methionine sulfoxide in proteins to methionine.</text>
</comment>
<comment type="catalytic activity">
    <reaction evidence="8 10">
        <text>[thioredoxin]-disulfide + L-methionine + H2O = L-methionine (S)-S-oxide + [thioredoxin]-dithiol</text>
        <dbReference type="Rhea" id="RHEA:19993"/>
        <dbReference type="Rhea" id="RHEA-COMP:10698"/>
        <dbReference type="Rhea" id="RHEA-COMP:10700"/>
        <dbReference type="ChEBI" id="CHEBI:15377"/>
        <dbReference type="ChEBI" id="CHEBI:29950"/>
        <dbReference type="ChEBI" id="CHEBI:50058"/>
        <dbReference type="ChEBI" id="CHEBI:57844"/>
        <dbReference type="ChEBI" id="CHEBI:58772"/>
        <dbReference type="EC" id="1.8.4.11"/>
    </reaction>
</comment>
<dbReference type="InterPro" id="IPR002579">
    <property type="entry name" value="Met_Sox_Rdtase_MsrB_dom"/>
</dbReference>
<dbReference type="RefSeq" id="WP_036865207.1">
    <property type="nucleotide sequence ID" value="NZ_JRNS01000380.1"/>
</dbReference>
<comment type="similarity">
    <text evidence="2">In the N-terminal section; belongs to the MsrA Met sulfoxide reductase family.</text>
</comment>
<evidence type="ECO:0000256" key="11">
    <source>
        <dbReference type="SAM" id="SignalP"/>
    </source>
</evidence>
<name>A0A096AJU5_9BACT</name>
<dbReference type="NCBIfam" id="NF004042">
    <property type="entry name" value="PRK05550.1"/>
    <property type="match status" value="1"/>
</dbReference>
<dbReference type="SUPFAM" id="SSF55068">
    <property type="entry name" value="Peptide methionine sulfoxide reductase"/>
    <property type="match status" value="1"/>
</dbReference>
<protein>
    <recommendedName>
        <fullName evidence="9 10">Multifunctional fusion protein</fullName>
    </recommendedName>
    <domain>
        <recommendedName>
            <fullName evidence="10">Peptide methionine sulfoxide reductase MsrA</fullName>
            <shortName evidence="10">Protein-methionine-S-oxide reductase</shortName>
            <ecNumber evidence="10">1.8.4.11</ecNumber>
        </recommendedName>
        <alternativeName>
            <fullName evidence="10">Peptide-methionine (S)-S-oxide reductase</fullName>
            <shortName evidence="10">Peptide Met(O) reductase</shortName>
        </alternativeName>
    </domain>
    <domain>
        <recommendedName>
            <fullName evidence="9">Peptide methionine sulfoxide reductase MsrB</fullName>
            <ecNumber evidence="9">1.8.4.12</ecNumber>
        </recommendedName>
        <alternativeName>
            <fullName evidence="9">Peptide-methionine (R)-S-oxide reductase</fullName>
        </alternativeName>
    </domain>
</protein>
<dbReference type="Pfam" id="PF01625">
    <property type="entry name" value="PMSR"/>
    <property type="match status" value="1"/>
</dbReference>
<evidence type="ECO:0000256" key="2">
    <source>
        <dbReference type="ARBA" id="ARBA00011017"/>
    </source>
</evidence>
<evidence type="ECO:0000256" key="4">
    <source>
        <dbReference type="ARBA" id="ARBA00023268"/>
    </source>
</evidence>
<accession>A0A096AJU5</accession>
<dbReference type="NCBIfam" id="TIGR00357">
    <property type="entry name" value="peptide-methionine (R)-S-oxide reductase MsrB"/>
    <property type="match status" value="1"/>
</dbReference>
<proteinExistence type="inferred from homology"/>
<dbReference type="PANTHER" id="PTHR10173:SF59">
    <property type="entry name" value="PEPTIDE METHIONINE SULFOXIDE REDUCTASE MSRA_MSRB"/>
    <property type="match status" value="1"/>
</dbReference>
<dbReference type="Gene3D" id="2.170.150.20">
    <property type="entry name" value="Peptide methionine sulfoxide reductase"/>
    <property type="match status" value="1"/>
</dbReference>
<feature type="signal peptide" evidence="11">
    <location>
        <begin position="1"/>
        <end position="19"/>
    </location>
</feature>
<feature type="domain" description="MsrB" evidence="12">
    <location>
        <begin position="58"/>
        <end position="181"/>
    </location>
</feature>
<comment type="caution">
    <text evidence="13">The sequence shown here is derived from an EMBL/GenBank/DDBJ whole genome shotgun (WGS) entry which is preliminary data.</text>
</comment>
<comment type="caution">
    <text evidence="9">Lacks conserved residue(s) required for the propagation of feature annotation.</text>
</comment>
<keyword evidence="4" id="KW-0511">Multifunctional enzyme</keyword>
<gene>
    <name evidence="9" type="primary">msrB</name>
    <name evidence="10" type="synonym">msrA</name>
    <name evidence="13" type="ORF">HMPREF0661_07490</name>
</gene>
<dbReference type="PANTHER" id="PTHR10173">
    <property type="entry name" value="METHIONINE SULFOXIDE REDUCTASE"/>
    <property type="match status" value="1"/>
</dbReference>
<evidence type="ECO:0000256" key="6">
    <source>
        <dbReference type="ARBA" id="ARBA00047806"/>
    </source>
</evidence>
<dbReference type="GO" id="GO:0006979">
    <property type="term" value="P:response to oxidative stress"/>
    <property type="evidence" value="ECO:0007669"/>
    <property type="project" value="InterPro"/>
</dbReference>
<evidence type="ECO:0000256" key="5">
    <source>
        <dbReference type="ARBA" id="ARBA00024679"/>
    </source>
</evidence>
<evidence type="ECO:0000256" key="3">
    <source>
        <dbReference type="ARBA" id="ARBA00023002"/>
    </source>
</evidence>
<comment type="similarity">
    <text evidence="1">In the C-terminal section; belongs to the MsrB Met sulfoxide reductase family.</text>
</comment>
<dbReference type="SUPFAM" id="SSF51316">
    <property type="entry name" value="Mss4-like"/>
    <property type="match status" value="1"/>
</dbReference>
<evidence type="ECO:0000259" key="12">
    <source>
        <dbReference type="PROSITE" id="PS51790"/>
    </source>
</evidence>
<evidence type="ECO:0000256" key="10">
    <source>
        <dbReference type="HAMAP-Rule" id="MF_01401"/>
    </source>
</evidence>
<feature type="chain" id="PRO_5001915409" description="Multifunctional fusion protein" evidence="11">
    <location>
        <begin position="20"/>
        <end position="367"/>
    </location>
</feature>
<dbReference type="GO" id="GO:0030091">
    <property type="term" value="P:protein repair"/>
    <property type="evidence" value="ECO:0007669"/>
    <property type="project" value="InterPro"/>
</dbReference>
<dbReference type="GO" id="GO:0033743">
    <property type="term" value="F:peptide-methionine (R)-S-oxide reductase activity"/>
    <property type="evidence" value="ECO:0007669"/>
    <property type="project" value="UniProtKB-UniRule"/>
</dbReference>
<comment type="catalytic activity">
    <reaction evidence="6 10">
        <text>L-methionyl-[protein] + [thioredoxin]-disulfide + H2O = L-methionyl-(S)-S-oxide-[protein] + [thioredoxin]-dithiol</text>
        <dbReference type="Rhea" id="RHEA:14217"/>
        <dbReference type="Rhea" id="RHEA-COMP:10698"/>
        <dbReference type="Rhea" id="RHEA-COMP:10700"/>
        <dbReference type="Rhea" id="RHEA-COMP:12313"/>
        <dbReference type="Rhea" id="RHEA-COMP:12315"/>
        <dbReference type="ChEBI" id="CHEBI:15377"/>
        <dbReference type="ChEBI" id="CHEBI:16044"/>
        <dbReference type="ChEBI" id="CHEBI:29950"/>
        <dbReference type="ChEBI" id="CHEBI:44120"/>
        <dbReference type="ChEBI" id="CHEBI:50058"/>
        <dbReference type="EC" id="1.8.4.11"/>
    </reaction>
</comment>
<feature type="active site" evidence="10">
    <location>
        <position position="208"/>
    </location>
</feature>
<dbReference type="GO" id="GO:0033744">
    <property type="term" value="F:L-methionine:thioredoxin-disulfide S-oxidoreductase activity"/>
    <property type="evidence" value="ECO:0007669"/>
    <property type="project" value="RHEA"/>
</dbReference>
<sequence length="367" mass="41281">MRNILSILCTLILPTFVEAASCGLLITGTASCTNKTKTTMTQTDSIIAPKTKFTRPDDATLRKMLTPEQYAVTQQAATERPFTNEYDHEFREGIYVDITTGEPLFSSTDKFDSGCGWPAFSKPIDKKVITNHTDTSHGMVRTEVRSKTGKAHLGHVFDDGPAATGGKRYCINSASLRFIPLEEMKAKGYEAYIKLVRPMKEIYVAGGCFWGTEHYLKQIEGVTATEVGYANGIIKNPTYEEVCTDKTQFAEAVHITYDPKVISLDFLLGLYFKSIDPTSINKQGNDRGSQYRTGVYYTDSSDLPTIKKVFEEEQKQIHGKIAVEVKPLKNFYTAEEYHQDYLDKHPTGYCHLPADLFEYARKAKMKK</sequence>
<dbReference type="Pfam" id="PF01641">
    <property type="entry name" value="SelR"/>
    <property type="match status" value="1"/>
</dbReference>
<dbReference type="EC" id="1.8.4.11" evidence="10"/>
<dbReference type="HAMAP" id="MF_01401">
    <property type="entry name" value="MsrA"/>
    <property type="match status" value="1"/>
</dbReference>
<keyword evidence="3 9" id="KW-0560">Oxidoreductase</keyword>
<evidence type="ECO:0000256" key="9">
    <source>
        <dbReference type="HAMAP-Rule" id="MF_01400"/>
    </source>
</evidence>
<organism evidence="13 14">
    <name type="scientific">Prevotella melaninogenica DNF00666</name>
    <dbReference type="NCBI Taxonomy" id="1401073"/>
    <lineage>
        <taxon>Bacteria</taxon>
        <taxon>Pseudomonadati</taxon>
        <taxon>Bacteroidota</taxon>
        <taxon>Bacteroidia</taxon>
        <taxon>Bacteroidales</taxon>
        <taxon>Prevotellaceae</taxon>
        <taxon>Prevotella</taxon>
    </lineage>
</organism>
<dbReference type="HAMAP" id="MF_01400">
    <property type="entry name" value="MsrB"/>
    <property type="match status" value="1"/>
</dbReference>
<dbReference type="PROSITE" id="PS51790">
    <property type="entry name" value="MSRB"/>
    <property type="match status" value="1"/>
</dbReference>
<dbReference type="InterPro" id="IPR028427">
    <property type="entry name" value="Met_Sox_Rdtase_MsrB"/>
</dbReference>
<dbReference type="Proteomes" id="UP000029578">
    <property type="component" value="Unassembled WGS sequence"/>
</dbReference>
<dbReference type="PROSITE" id="PS51257">
    <property type="entry name" value="PROKAR_LIPOPROTEIN"/>
    <property type="match status" value="1"/>
</dbReference>
<dbReference type="GO" id="GO:0005737">
    <property type="term" value="C:cytoplasm"/>
    <property type="evidence" value="ECO:0007669"/>
    <property type="project" value="TreeGrafter"/>
</dbReference>
<dbReference type="AlphaFoldDB" id="A0A096AJU5"/>
<dbReference type="NCBIfam" id="TIGR00401">
    <property type="entry name" value="msrA"/>
    <property type="match status" value="1"/>
</dbReference>
<comment type="similarity">
    <text evidence="10">Belongs to the MsrA Met sulfoxide reductase family.</text>
</comment>
<evidence type="ECO:0000256" key="8">
    <source>
        <dbReference type="ARBA" id="ARBA00048782"/>
    </source>
</evidence>
<dbReference type="InterPro" id="IPR011057">
    <property type="entry name" value="Mss4-like_sf"/>
</dbReference>
<evidence type="ECO:0000256" key="1">
    <source>
        <dbReference type="ARBA" id="ARBA00008076"/>
    </source>
</evidence>
<dbReference type="EC" id="1.8.4.12" evidence="9"/>
<reference evidence="13 14" key="1">
    <citation type="submission" date="2014-07" db="EMBL/GenBank/DDBJ databases">
        <authorList>
            <person name="McCorrison J."/>
            <person name="Sanka R."/>
            <person name="Torralba M."/>
            <person name="Gillis M."/>
            <person name="Haft D.H."/>
            <person name="Methe B."/>
            <person name="Sutton G."/>
            <person name="Nelson K.E."/>
        </authorList>
    </citation>
    <scope>NUCLEOTIDE SEQUENCE [LARGE SCALE GENOMIC DNA]</scope>
    <source>
        <strain evidence="13 14">DNF00666</strain>
    </source>
</reference>
<comment type="similarity">
    <text evidence="9">Belongs to the MsrB Met sulfoxide reductase family.</text>
</comment>
<dbReference type="Gene3D" id="3.30.1060.10">
    <property type="entry name" value="Peptide methionine sulphoxide reductase MsrA"/>
    <property type="match status" value="1"/>
</dbReference>
<feature type="active site" description="Nucleophile" evidence="9">
    <location>
        <position position="170"/>
    </location>
</feature>
<keyword evidence="11" id="KW-0732">Signal</keyword>
<evidence type="ECO:0000313" key="14">
    <source>
        <dbReference type="Proteomes" id="UP000029578"/>
    </source>
</evidence>
<comment type="catalytic activity">
    <reaction evidence="7 9">
        <text>L-methionyl-[protein] + [thioredoxin]-disulfide + H2O = L-methionyl-(R)-S-oxide-[protein] + [thioredoxin]-dithiol</text>
        <dbReference type="Rhea" id="RHEA:24164"/>
        <dbReference type="Rhea" id="RHEA-COMP:10698"/>
        <dbReference type="Rhea" id="RHEA-COMP:10700"/>
        <dbReference type="Rhea" id="RHEA-COMP:12313"/>
        <dbReference type="Rhea" id="RHEA-COMP:12314"/>
        <dbReference type="ChEBI" id="CHEBI:15377"/>
        <dbReference type="ChEBI" id="CHEBI:16044"/>
        <dbReference type="ChEBI" id="CHEBI:29950"/>
        <dbReference type="ChEBI" id="CHEBI:45764"/>
        <dbReference type="ChEBI" id="CHEBI:50058"/>
        <dbReference type="EC" id="1.8.4.12"/>
    </reaction>
</comment>
<dbReference type="InterPro" id="IPR036509">
    <property type="entry name" value="Met_Sox_Rdtase_MsrA_sf"/>
</dbReference>
<dbReference type="InterPro" id="IPR002569">
    <property type="entry name" value="Met_Sox_Rdtase_MsrA_dom"/>
</dbReference>